<dbReference type="STRING" id="573063.Metin_0135"/>
<proteinExistence type="predicted"/>
<dbReference type="OrthoDB" id="114526at2157"/>
<dbReference type="GeneID" id="9131135"/>
<evidence type="ECO:0000313" key="2">
    <source>
        <dbReference type="Proteomes" id="UP000002061"/>
    </source>
</evidence>
<name>D5VQF4_METIM</name>
<dbReference type="KEGG" id="mif:Metin_0135"/>
<reference evidence="1" key="1">
    <citation type="submission" date="2010-04" db="EMBL/GenBank/DDBJ databases">
        <title>Complete sequence of Methanocaldococcus infernus ME.</title>
        <authorList>
            <consortium name="US DOE Joint Genome Institute"/>
            <person name="Lucas S."/>
            <person name="Copeland A."/>
            <person name="Lapidus A."/>
            <person name="Cheng J.-F."/>
            <person name="Bruce D."/>
            <person name="Goodwin L."/>
            <person name="Pitluck S."/>
            <person name="Munk A.C."/>
            <person name="Detter J.C."/>
            <person name="Han C."/>
            <person name="Tapia R."/>
            <person name="Land M."/>
            <person name="Hauser L."/>
            <person name="Kyrpides N."/>
            <person name="Mikhailova N."/>
            <person name="Sieprawska-Lupa M."/>
            <person name="Whitman W.B."/>
            <person name="Woyke T."/>
        </authorList>
    </citation>
    <scope>NUCLEOTIDE SEQUENCE [LARGE SCALE GENOMIC DNA]</scope>
    <source>
        <strain evidence="1">ME</strain>
    </source>
</reference>
<accession>D5VQF4</accession>
<organism evidence="1 2">
    <name type="scientific">Methanocaldococcus infernus (strain DSM 11812 / JCM 15783 / ME)</name>
    <dbReference type="NCBI Taxonomy" id="573063"/>
    <lineage>
        <taxon>Archaea</taxon>
        <taxon>Methanobacteriati</taxon>
        <taxon>Methanobacteriota</taxon>
        <taxon>Methanomada group</taxon>
        <taxon>Methanococci</taxon>
        <taxon>Methanococcales</taxon>
        <taxon>Methanocaldococcaceae</taxon>
        <taxon>Methanocaldococcus</taxon>
    </lineage>
</organism>
<sequence length="265" mass="30155">MKQGITEKVLTIETKTKVIDVIQSIAEKKFNAIKRFLEGEEFKEAIIFGVYLWGNLVAQKLSGYAENIYLVDIHEFMKEFINTNAKFLSLNDLKLKMMKNEVNPDLLIDLTGLGGVEPEFLAKFSPKVAIIEDPKGVFDTEIYELDNTDERAFYLLNKAEKIGLLRTYRKAKVSKTSGTMTLTIDTIVDSSKDIMALDGVLYAIPNLRYYEGILFHNKDVYKFLDEVSKPAITISSITDVSEKAEKILNKNIDLIHSFVDDVYKI</sequence>
<dbReference type="Pfam" id="PF06690">
    <property type="entry name" value="HcgC"/>
    <property type="match status" value="1"/>
</dbReference>
<evidence type="ECO:0000313" key="1">
    <source>
        <dbReference type="EMBL" id="ADG12807.1"/>
    </source>
</evidence>
<dbReference type="HOGENOM" id="CLU_081185_0_0_2"/>
<dbReference type="AlphaFoldDB" id="D5VQF4"/>
<dbReference type="Proteomes" id="UP000002061">
    <property type="component" value="Chromosome"/>
</dbReference>
<dbReference type="EMBL" id="CP002009">
    <property type="protein sequence ID" value="ADG12807.1"/>
    <property type="molecule type" value="Genomic_DNA"/>
</dbReference>
<protein>
    <submittedName>
        <fullName evidence="1">Uncharacterized protein</fullName>
    </submittedName>
</protein>
<gene>
    <name evidence="1" type="ordered locus">Metin_0135</name>
</gene>
<keyword evidence="2" id="KW-1185">Reference proteome</keyword>
<dbReference type="eggNOG" id="arCOG04864">
    <property type="taxonomic scope" value="Archaea"/>
</dbReference>
<dbReference type="RefSeq" id="WP_013099553.1">
    <property type="nucleotide sequence ID" value="NC_014122.1"/>
</dbReference>
<dbReference type="InterPro" id="IPR009573">
    <property type="entry name" value="HcgC"/>
</dbReference>